<name>A0AAV7VHW5_PLEWA</name>
<sequence>MVLRGPVAIGTMGEPECGAVTVRGATLLGCLSWGGEYMWSGGPLERSTAGSGRVSETAGHIGMTDACLDEEVTKLGLHNYELGRCWAPLLGGSPGGIAGMGDHNVWTPDRMSSLGSP</sequence>
<organism evidence="1 2">
    <name type="scientific">Pleurodeles waltl</name>
    <name type="common">Iberian ribbed newt</name>
    <dbReference type="NCBI Taxonomy" id="8319"/>
    <lineage>
        <taxon>Eukaryota</taxon>
        <taxon>Metazoa</taxon>
        <taxon>Chordata</taxon>
        <taxon>Craniata</taxon>
        <taxon>Vertebrata</taxon>
        <taxon>Euteleostomi</taxon>
        <taxon>Amphibia</taxon>
        <taxon>Batrachia</taxon>
        <taxon>Caudata</taxon>
        <taxon>Salamandroidea</taxon>
        <taxon>Salamandridae</taxon>
        <taxon>Pleurodelinae</taxon>
        <taxon>Pleurodeles</taxon>
    </lineage>
</organism>
<dbReference type="EMBL" id="JANPWB010000003">
    <property type="protein sequence ID" value="KAJ1199629.1"/>
    <property type="molecule type" value="Genomic_DNA"/>
</dbReference>
<evidence type="ECO:0000313" key="1">
    <source>
        <dbReference type="EMBL" id="KAJ1199629.1"/>
    </source>
</evidence>
<evidence type="ECO:0000313" key="2">
    <source>
        <dbReference type="Proteomes" id="UP001066276"/>
    </source>
</evidence>
<gene>
    <name evidence="1" type="ORF">NDU88_003462</name>
</gene>
<dbReference type="AlphaFoldDB" id="A0AAV7VHW5"/>
<dbReference type="Proteomes" id="UP001066276">
    <property type="component" value="Chromosome 2_1"/>
</dbReference>
<proteinExistence type="predicted"/>
<reference evidence="1" key="1">
    <citation type="journal article" date="2022" name="bioRxiv">
        <title>Sequencing and chromosome-scale assembly of the giantPleurodeles waltlgenome.</title>
        <authorList>
            <person name="Brown T."/>
            <person name="Elewa A."/>
            <person name="Iarovenko S."/>
            <person name="Subramanian E."/>
            <person name="Araus A.J."/>
            <person name="Petzold A."/>
            <person name="Susuki M."/>
            <person name="Suzuki K.-i.T."/>
            <person name="Hayashi T."/>
            <person name="Toyoda A."/>
            <person name="Oliveira C."/>
            <person name="Osipova E."/>
            <person name="Leigh N.D."/>
            <person name="Simon A."/>
            <person name="Yun M.H."/>
        </authorList>
    </citation>
    <scope>NUCLEOTIDE SEQUENCE</scope>
    <source>
        <strain evidence="1">20211129_DDA</strain>
        <tissue evidence="1">Liver</tissue>
    </source>
</reference>
<comment type="caution">
    <text evidence="1">The sequence shown here is derived from an EMBL/GenBank/DDBJ whole genome shotgun (WGS) entry which is preliminary data.</text>
</comment>
<keyword evidence="2" id="KW-1185">Reference proteome</keyword>
<accession>A0AAV7VHW5</accession>
<protein>
    <submittedName>
        <fullName evidence="1">Uncharacterized protein</fullName>
    </submittedName>
</protein>